<dbReference type="InterPro" id="IPR015035">
    <property type="entry name" value="DUF1918"/>
</dbReference>
<dbReference type="InterPro" id="IPR015057">
    <property type="entry name" value="Rv2632c-like"/>
</dbReference>
<dbReference type="Gene3D" id="3.30.160.240">
    <property type="entry name" value="Rv1738"/>
    <property type="match status" value="1"/>
</dbReference>
<dbReference type="EMBL" id="JAFBCF010000001">
    <property type="protein sequence ID" value="MBM7797959.1"/>
    <property type="molecule type" value="Genomic_DNA"/>
</dbReference>
<dbReference type="SUPFAM" id="SSF50118">
    <property type="entry name" value="Cell growth inhibitor/plasmid maintenance toxic component"/>
    <property type="match status" value="1"/>
</dbReference>
<reference evidence="2 3" key="1">
    <citation type="submission" date="2021-01" db="EMBL/GenBank/DDBJ databases">
        <title>Sequencing the genomes of 1000 actinobacteria strains.</title>
        <authorList>
            <person name="Klenk H.-P."/>
        </authorList>
    </citation>
    <scope>NUCLEOTIDE SEQUENCE [LARGE SCALE GENOMIC DNA]</scope>
    <source>
        <strain evidence="2 3">DSM 18662</strain>
    </source>
</reference>
<feature type="domain" description="DUF1918" evidence="1">
    <location>
        <begin position="5"/>
        <end position="58"/>
    </location>
</feature>
<evidence type="ECO:0000313" key="3">
    <source>
        <dbReference type="Proteomes" id="UP000704762"/>
    </source>
</evidence>
<dbReference type="Pfam" id="PF08940">
    <property type="entry name" value="DUF1918"/>
    <property type="match status" value="1"/>
</dbReference>
<dbReference type="Proteomes" id="UP000704762">
    <property type="component" value="Unassembled WGS sequence"/>
</dbReference>
<evidence type="ECO:0000259" key="1">
    <source>
        <dbReference type="Pfam" id="PF08940"/>
    </source>
</evidence>
<evidence type="ECO:0000313" key="2">
    <source>
        <dbReference type="EMBL" id="MBM7797959.1"/>
    </source>
</evidence>
<dbReference type="Gene3D" id="2.30.30.440">
    <property type="entry name" value="Domain of unknown function DUF1918"/>
    <property type="match status" value="1"/>
</dbReference>
<protein>
    <recommendedName>
        <fullName evidence="1">DUF1918 domain-containing protein</fullName>
    </recommendedName>
</protein>
<dbReference type="InterPro" id="IPR038070">
    <property type="entry name" value="Rv2632c-like_sf"/>
</dbReference>
<accession>A0ABS2RJ14</accession>
<comment type="caution">
    <text evidence="2">The sequence shown here is derived from an EMBL/GenBank/DDBJ whole genome shotgun (WGS) entry which is preliminary data.</text>
</comment>
<keyword evidence="3" id="KW-1185">Reference proteome</keyword>
<gene>
    <name evidence="2" type="ORF">JOE57_000880</name>
</gene>
<proteinExistence type="predicted"/>
<sequence>MTRTQARVGDRIFLASNRTGVAVRTGEVLEIQGPDGGPPYLVRWTDGHTGLFYPGPGTSAQLTPHDPDGPPAAVHEGTAARVREWQVRVSVYESGDDTSAVAVLSGDTPVELTARGFSHRSGHDPAVARIGDEVAAARALRHLADTLLETAASDIAGSTGEEPIIRAT</sequence>
<dbReference type="SUPFAM" id="SSF143212">
    <property type="entry name" value="Rv2632c-like"/>
    <property type="match status" value="1"/>
</dbReference>
<dbReference type="RefSeq" id="WP_204916581.1">
    <property type="nucleotide sequence ID" value="NZ_BAAAQP010000011.1"/>
</dbReference>
<name>A0ABS2RJ14_9ACTN</name>
<dbReference type="Pfam" id="PF08962">
    <property type="entry name" value="Rv2632c-like"/>
    <property type="match status" value="1"/>
</dbReference>
<organism evidence="2 3">
    <name type="scientific">Microlunatus panaciterrae</name>
    <dbReference type="NCBI Taxonomy" id="400768"/>
    <lineage>
        <taxon>Bacteria</taxon>
        <taxon>Bacillati</taxon>
        <taxon>Actinomycetota</taxon>
        <taxon>Actinomycetes</taxon>
        <taxon>Propionibacteriales</taxon>
        <taxon>Propionibacteriaceae</taxon>
        <taxon>Microlunatus</taxon>
    </lineage>
</organism>